<feature type="transmembrane region" description="Helical" evidence="6">
    <location>
        <begin position="165"/>
        <end position="185"/>
    </location>
</feature>
<keyword evidence="3 7" id="KW-0732">Signal</keyword>
<dbReference type="InterPro" id="IPR018939">
    <property type="entry name" value="Autophagy-rel_prot_27"/>
</dbReference>
<evidence type="ECO:0000256" key="4">
    <source>
        <dbReference type="ARBA" id="ARBA00022989"/>
    </source>
</evidence>
<dbReference type="Pfam" id="PF09451">
    <property type="entry name" value="ATG27"/>
    <property type="match status" value="2"/>
</dbReference>
<evidence type="ECO:0000256" key="2">
    <source>
        <dbReference type="ARBA" id="ARBA00022692"/>
    </source>
</evidence>
<organism evidence="8 9">
    <name type="scientific">Mycena chlorophos</name>
    <name type="common">Agaric fungus</name>
    <name type="synonym">Agaricus chlorophos</name>
    <dbReference type="NCBI Taxonomy" id="658473"/>
    <lineage>
        <taxon>Eukaryota</taxon>
        <taxon>Fungi</taxon>
        <taxon>Dikarya</taxon>
        <taxon>Basidiomycota</taxon>
        <taxon>Agaricomycotina</taxon>
        <taxon>Agaricomycetes</taxon>
        <taxon>Agaricomycetidae</taxon>
        <taxon>Agaricales</taxon>
        <taxon>Marasmiineae</taxon>
        <taxon>Mycenaceae</taxon>
        <taxon>Mycena</taxon>
    </lineage>
</organism>
<evidence type="ECO:0000313" key="9">
    <source>
        <dbReference type="Proteomes" id="UP000815677"/>
    </source>
</evidence>
<comment type="subcellular location">
    <subcellularLocation>
        <location evidence="1">Membrane</location>
        <topology evidence="1">Single-pass membrane protein</topology>
    </subcellularLocation>
</comment>
<feature type="chain" id="PRO_5045668771" description="Autophagy-related protein 27" evidence="7">
    <location>
        <begin position="23"/>
        <end position="236"/>
    </location>
</feature>
<sequence>MILRQKTLRLSSLLLLSSFVHAFEDSTTLDCLGPLLIDGLKYDLSQLSEEYSATRERPTPPTREIDEARISLCSDLKRLDEVPDADQCAFGARVCLTRTNYKDGKETIFSVVPAAQTEVLAPKFTTLKSPKGVSILLHGGLYPHPMNSTELGQTVTPSSGGLSSVGWFLLLLVLAFATYMGLGAYSNYTQYGASGLDLLPHRDFWMEVPWMLRDVVSHLCSSVRPRRSHRGGYSAV</sequence>
<proteinExistence type="predicted"/>
<dbReference type="EMBL" id="DF849259">
    <property type="protein sequence ID" value="GAT56365.1"/>
    <property type="molecule type" value="Genomic_DNA"/>
</dbReference>
<evidence type="ECO:0008006" key="10">
    <source>
        <dbReference type="Google" id="ProtNLM"/>
    </source>
</evidence>
<dbReference type="Proteomes" id="UP000815677">
    <property type="component" value="Unassembled WGS sequence"/>
</dbReference>
<feature type="signal peptide" evidence="7">
    <location>
        <begin position="1"/>
        <end position="22"/>
    </location>
</feature>
<evidence type="ECO:0000256" key="1">
    <source>
        <dbReference type="ARBA" id="ARBA00004167"/>
    </source>
</evidence>
<evidence type="ECO:0000256" key="6">
    <source>
        <dbReference type="SAM" id="Phobius"/>
    </source>
</evidence>
<protein>
    <recommendedName>
        <fullName evidence="10">Autophagy-related protein 27</fullName>
    </recommendedName>
</protein>
<keyword evidence="4 6" id="KW-1133">Transmembrane helix</keyword>
<keyword evidence="5 6" id="KW-0472">Membrane</keyword>
<keyword evidence="2 6" id="KW-0812">Transmembrane</keyword>
<evidence type="ECO:0000256" key="3">
    <source>
        <dbReference type="ARBA" id="ARBA00022729"/>
    </source>
</evidence>
<evidence type="ECO:0000256" key="7">
    <source>
        <dbReference type="SAM" id="SignalP"/>
    </source>
</evidence>
<keyword evidence="9" id="KW-1185">Reference proteome</keyword>
<evidence type="ECO:0000256" key="5">
    <source>
        <dbReference type="ARBA" id="ARBA00023136"/>
    </source>
</evidence>
<accession>A0ABQ0LZ97</accession>
<reference evidence="8" key="1">
    <citation type="submission" date="2014-09" db="EMBL/GenBank/DDBJ databases">
        <title>Genome sequence of the luminous mushroom Mycena chlorophos for searching fungal bioluminescence genes.</title>
        <authorList>
            <person name="Tanaka Y."/>
            <person name="Kasuga D."/>
            <person name="Oba Y."/>
            <person name="Hase S."/>
            <person name="Sato K."/>
            <person name="Oba Y."/>
            <person name="Sakakibara Y."/>
        </authorList>
    </citation>
    <scope>NUCLEOTIDE SEQUENCE</scope>
</reference>
<name>A0ABQ0LZ97_MYCCL</name>
<evidence type="ECO:0000313" key="8">
    <source>
        <dbReference type="EMBL" id="GAT56365.1"/>
    </source>
</evidence>
<gene>
    <name evidence="8" type="ORF">MCHLO_13023</name>
</gene>